<dbReference type="Proteomes" id="UP000064893">
    <property type="component" value="Chromosome"/>
</dbReference>
<dbReference type="PROSITE" id="PS51257">
    <property type="entry name" value="PROKAR_LIPOPROTEIN"/>
    <property type="match status" value="1"/>
</dbReference>
<accession>A0A0S2HZD6</accession>
<dbReference type="OrthoDB" id="1110188at2"/>
<dbReference type="SUPFAM" id="SSF63825">
    <property type="entry name" value="YWTD domain"/>
    <property type="match status" value="1"/>
</dbReference>
<gene>
    <name evidence="1" type="ORF">L21SP5_01724</name>
</gene>
<dbReference type="Pfam" id="PF17170">
    <property type="entry name" value="DUF5128"/>
    <property type="match status" value="1"/>
</dbReference>
<dbReference type="Gene3D" id="2.120.10.30">
    <property type="entry name" value="TolB, C-terminal domain"/>
    <property type="match status" value="1"/>
</dbReference>
<protein>
    <recommendedName>
        <fullName evidence="3">6-bladed beta-propeller</fullName>
    </recommendedName>
</protein>
<organism evidence="1 2">
    <name type="scientific">Salinivirga cyanobacteriivorans</name>
    <dbReference type="NCBI Taxonomy" id="1307839"/>
    <lineage>
        <taxon>Bacteria</taxon>
        <taxon>Pseudomonadati</taxon>
        <taxon>Bacteroidota</taxon>
        <taxon>Bacteroidia</taxon>
        <taxon>Bacteroidales</taxon>
        <taxon>Salinivirgaceae</taxon>
        <taxon>Salinivirga</taxon>
    </lineage>
</organism>
<evidence type="ECO:0000313" key="2">
    <source>
        <dbReference type="Proteomes" id="UP000064893"/>
    </source>
</evidence>
<keyword evidence="2" id="KW-1185">Reference proteome</keyword>
<dbReference type="EMBL" id="CP013118">
    <property type="protein sequence ID" value="ALO15366.1"/>
    <property type="molecule type" value="Genomic_DNA"/>
</dbReference>
<dbReference type="RefSeq" id="WP_057952831.1">
    <property type="nucleotide sequence ID" value="NZ_CP013118.1"/>
</dbReference>
<reference evidence="1 2" key="1">
    <citation type="submission" date="2015-11" db="EMBL/GenBank/DDBJ databases">
        <title>Description and complete genome sequence of a novel strain predominating in hypersaline microbial mats and representing a new family of the Bacteriodetes phylum.</title>
        <authorList>
            <person name="Spring S."/>
            <person name="Bunk B."/>
            <person name="Sproer C."/>
            <person name="Klenk H.-P."/>
        </authorList>
    </citation>
    <scope>NUCLEOTIDE SEQUENCE [LARGE SCALE GENOMIC DNA]</scope>
    <source>
        <strain evidence="1 2">L21-Spi-D4</strain>
    </source>
</reference>
<dbReference type="STRING" id="1307839.L21SP5_01724"/>
<dbReference type="KEGG" id="blq:L21SP5_01724"/>
<sequence length="399" mass="46792">MERIIGIFLLVLFLTSCKKETSKHPSVFIDFQTKESKFFTLNELTSYLKLIPLETNDSALIKRLKKIQTFKNKIYILDSGFDNVYVFNESGNFERKIGKRGHGPGEYVDIGDFELDTVRKRIVLLSVELGELLEYSLPGEFIRKIKLPIKPTQFRIVDGKYYAFYNSFYDVSRRNLYFTDLDGNILDSFFRFPSNSKSMDLTEVTGNMSDYDGKILYTEPSDAQIYEVELSNPPREKYEIDMRSKVWDEDQKYDFNAFFKSLNRGEIAYLGSTFYETDELLFFTYILPLTEDVKSLRKRKAIFNKRFKVLYLEKIFRNDPLFRLMSAPLNVDASGLFTSKLEIWRLKDKQNGSLVNQSEELKKLAEKMNSNSNPVLVQYRFKLKNEDKDNNIYTNFSGN</sequence>
<evidence type="ECO:0008006" key="3">
    <source>
        <dbReference type="Google" id="ProtNLM"/>
    </source>
</evidence>
<proteinExistence type="predicted"/>
<dbReference type="AlphaFoldDB" id="A0A0S2HZD6"/>
<evidence type="ECO:0000313" key="1">
    <source>
        <dbReference type="EMBL" id="ALO15366.1"/>
    </source>
</evidence>
<dbReference type="InterPro" id="IPR011042">
    <property type="entry name" value="6-blade_b-propeller_TolB-like"/>
</dbReference>
<name>A0A0S2HZD6_9BACT</name>